<evidence type="ECO:0000313" key="3">
    <source>
        <dbReference type="EMBL" id="MDC8773440.1"/>
    </source>
</evidence>
<feature type="compositionally biased region" description="Low complexity" evidence="1">
    <location>
        <begin position="382"/>
        <end position="398"/>
    </location>
</feature>
<comment type="caution">
    <text evidence="3">The sequence shown here is derived from an EMBL/GenBank/DDBJ whole genome shotgun (WGS) entry which is preliminary data.</text>
</comment>
<keyword evidence="2" id="KW-0812">Transmembrane</keyword>
<proteinExistence type="predicted"/>
<gene>
    <name evidence="3" type="ORF">PRZ03_17805</name>
</gene>
<evidence type="ECO:0000256" key="2">
    <source>
        <dbReference type="SAM" id="Phobius"/>
    </source>
</evidence>
<name>A0ABT5KHV6_9BURK</name>
<accession>A0ABT5KHV6</accession>
<feature type="transmembrane region" description="Helical" evidence="2">
    <location>
        <begin position="37"/>
        <end position="57"/>
    </location>
</feature>
<feature type="transmembrane region" description="Helical" evidence="2">
    <location>
        <begin position="150"/>
        <end position="166"/>
    </location>
</feature>
<keyword evidence="4" id="KW-1185">Reference proteome</keyword>
<feature type="transmembrane region" description="Helical" evidence="2">
    <location>
        <begin position="69"/>
        <end position="89"/>
    </location>
</feature>
<reference evidence="3 4" key="1">
    <citation type="submission" date="2022-10" db="EMBL/GenBank/DDBJ databases">
        <title>Paucibacter sp. hw1 Genome sequencing.</title>
        <authorList>
            <person name="Park S."/>
        </authorList>
    </citation>
    <scope>NUCLEOTIDE SEQUENCE [LARGE SCALE GENOMIC DNA]</scope>
    <source>
        <strain evidence="4">hw1</strain>
    </source>
</reference>
<sequence length="398" mass="42564">MSSAIEPAVKDKESTGVAHRDAATPVALFKELGPTAYALLAASLYVCGFLVLNANLAKHGIVDFEFVDARYILAGSSFAFFLVCFYLFAGRAVLHTPKWLQEEIDHYQKLGLKPKWNVVVFANSLVFATFACCLSAGLFSLTAFGDVETAFFYAVLAGAFFVLYTLDVTNLDLRIPRTHLVISLVVRLAATIAFFANPESGMLVTVFMLYLAMFFFVNLALDSIKRHGATPDRLSYSAIYALVLLLTVAVAFGATVFGSVSTKIGGARPQTIVAALSEDAAKSIPTEVLSGAPHLVTGKLIHQTDRFSYVEVSQKTIRLRSPDIVALVVTPERPQSFWSNYIRSAASAPSTSSSGASSPNPSLERTATGNPLGPLSGAVNHPSSGPSGLPASAPQLKR</sequence>
<dbReference type="Proteomes" id="UP001221189">
    <property type="component" value="Unassembled WGS sequence"/>
</dbReference>
<dbReference type="EMBL" id="JAQQXT010000012">
    <property type="protein sequence ID" value="MDC8773440.1"/>
    <property type="molecule type" value="Genomic_DNA"/>
</dbReference>
<keyword evidence="2" id="KW-0472">Membrane</keyword>
<feature type="transmembrane region" description="Helical" evidence="2">
    <location>
        <begin position="202"/>
        <end position="221"/>
    </location>
</feature>
<organism evidence="3 4">
    <name type="scientific">Roseateles albus</name>
    <dbReference type="NCBI Taxonomy" id="2987525"/>
    <lineage>
        <taxon>Bacteria</taxon>
        <taxon>Pseudomonadati</taxon>
        <taxon>Pseudomonadota</taxon>
        <taxon>Betaproteobacteria</taxon>
        <taxon>Burkholderiales</taxon>
        <taxon>Sphaerotilaceae</taxon>
        <taxon>Roseateles</taxon>
    </lineage>
</organism>
<feature type="region of interest" description="Disordered" evidence="1">
    <location>
        <begin position="347"/>
        <end position="398"/>
    </location>
</feature>
<feature type="transmembrane region" description="Helical" evidence="2">
    <location>
        <begin position="233"/>
        <end position="254"/>
    </location>
</feature>
<dbReference type="RefSeq" id="WP_273601571.1">
    <property type="nucleotide sequence ID" value="NZ_JAQQXT010000012.1"/>
</dbReference>
<protein>
    <submittedName>
        <fullName evidence="3">Uncharacterized protein</fullName>
    </submittedName>
</protein>
<feature type="compositionally biased region" description="Low complexity" evidence="1">
    <location>
        <begin position="347"/>
        <end position="362"/>
    </location>
</feature>
<feature type="transmembrane region" description="Helical" evidence="2">
    <location>
        <begin position="118"/>
        <end position="144"/>
    </location>
</feature>
<evidence type="ECO:0000256" key="1">
    <source>
        <dbReference type="SAM" id="MobiDB-lite"/>
    </source>
</evidence>
<evidence type="ECO:0000313" key="4">
    <source>
        <dbReference type="Proteomes" id="UP001221189"/>
    </source>
</evidence>
<feature type="transmembrane region" description="Helical" evidence="2">
    <location>
        <begin position="178"/>
        <end position="196"/>
    </location>
</feature>
<keyword evidence="2" id="KW-1133">Transmembrane helix</keyword>